<reference evidence="2 3" key="1">
    <citation type="submission" date="2021-04" db="EMBL/GenBank/DDBJ databases">
        <authorList>
            <person name="Ivanova A."/>
        </authorList>
    </citation>
    <scope>NUCLEOTIDE SEQUENCE [LARGE SCALE GENOMIC DNA]</scope>
    <source>
        <strain evidence="2 3">G18</strain>
    </source>
</reference>
<organism evidence="2 3">
    <name type="scientific">Gemmata palustris</name>
    <dbReference type="NCBI Taxonomy" id="2822762"/>
    <lineage>
        <taxon>Bacteria</taxon>
        <taxon>Pseudomonadati</taxon>
        <taxon>Planctomycetota</taxon>
        <taxon>Planctomycetia</taxon>
        <taxon>Gemmatales</taxon>
        <taxon>Gemmataceae</taxon>
        <taxon>Gemmata</taxon>
    </lineage>
</organism>
<name>A0ABS5BVQ6_9BACT</name>
<keyword evidence="1" id="KW-0175">Coiled coil</keyword>
<protein>
    <submittedName>
        <fullName evidence="2">Uncharacterized protein</fullName>
    </submittedName>
</protein>
<accession>A0ABS5BVQ6</accession>
<dbReference type="Proteomes" id="UP000676565">
    <property type="component" value="Unassembled WGS sequence"/>
</dbReference>
<comment type="caution">
    <text evidence="2">The sequence shown here is derived from an EMBL/GenBank/DDBJ whole genome shotgun (WGS) entry which is preliminary data.</text>
</comment>
<gene>
    <name evidence="2" type="ORF">J8F10_21105</name>
</gene>
<evidence type="ECO:0000313" key="3">
    <source>
        <dbReference type="Proteomes" id="UP000676565"/>
    </source>
</evidence>
<keyword evidence="3" id="KW-1185">Reference proteome</keyword>
<evidence type="ECO:0000313" key="2">
    <source>
        <dbReference type="EMBL" id="MBP3957758.1"/>
    </source>
</evidence>
<sequence length="84" mass="9577">MSVDPNAALNPPPMTPDQLLAELLRENERLRRQLDDAHAERDQFKTLYLGELARNATPLTAEDLASATPARPFIEQLVRRLEKR</sequence>
<feature type="coiled-coil region" evidence="1">
    <location>
        <begin position="20"/>
        <end position="47"/>
    </location>
</feature>
<dbReference type="EMBL" id="JAGKQQ010000001">
    <property type="protein sequence ID" value="MBP3957758.1"/>
    <property type="molecule type" value="Genomic_DNA"/>
</dbReference>
<proteinExistence type="predicted"/>
<evidence type="ECO:0000256" key="1">
    <source>
        <dbReference type="SAM" id="Coils"/>
    </source>
</evidence>
<dbReference type="RefSeq" id="WP_210657118.1">
    <property type="nucleotide sequence ID" value="NZ_JAGKQQ010000001.1"/>
</dbReference>